<feature type="region of interest" description="Disordered" evidence="1">
    <location>
        <begin position="1204"/>
        <end position="1306"/>
    </location>
</feature>
<evidence type="ECO:0000259" key="3">
    <source>
        <dbReference type="Pfam" id="PF25547"/>
    </source>
</evidence>
<accession>A0A840QBD8</accession>
<evidence type="ECO:0000256" key="2">
    <source>
        <dbReference type="SAM" id="Phobius"/>
    </source>
</evidence>
<feature type="compositionally biased region" description="Basic and acidic residues" evidence="1">
    <location>
        <begin position="352"/>
        <end position="364"/>
    </location>
</feature>
<feature type="compositionally biased region" description="Gly residues" evidence="1">
    <location>
        <begin position="1205"/>
        <end position="1215"/>
    </location>
</feature>
<reference evidence="4 5" key="1">
    <citation type="submission" date="2020-08" db="EMBL/GenBank/DDBJ databases">
        <title>Sequencing the genomes of 1000 actinobacteria strains.</title>
        <authorList>
            <person name="Klenk H.-P."/>
        </authorList>
    </citation>
    <scope>NUCLEOTIDE SEQUENCE [LARGE SCALE GENOMIC DNA]</scope>
    <source>
        <strain evidence="4 5">DSM 45584</strain>
    </source>
</reference>
<feature type="region of interest" description="Disordered" evidence="1">
    <location>
        <begin position="2316"/>
        <end position="2342"/>
    </location>
</feature>
<proteinExistence type="predicted"/>
<dbReference type="InterPro" id="IPR057746">
    <property type="entry name" value="CpnT-like_N"/>
</dbReference>
<feature type="compositionally biased region" description="Basic and acidic residues" evidence="1">
    <location>
        <begin position="1329"/>
        <end position="1354"/>
    </location>
</feature>
<feature type="region of interest" description="Disordered" evidence="1">
    <location>
        <begin position="912"/>
        <end position="1012"/>
    </location>
</feature>
<feature type="region of interest" description="Disordered" evidence="1">
    <location>
        <begin position="1324"/>
        <end position="1360"/>
    </location>
</feature>
<protein>
    <recommendedName>
        <fullName evidence="3">Outer membrane channel protein CpnT-like N-terminal domain-containing protein</fullName>
    </recommendedName>
</protein>
<sequence length="2392" mass="245178">MSLMVPVEVRRLFQVLTGEDMTDADEDALFAVAERLESDAAVVEMLAPAVQDVVGRVRGGFSGKAADRFAERSAGFSPVLEAGGGGLRELAGFVRNLALQVQYLKFVTVGGLVLLLAEIAWAVAMAGPTGGASMAWLAARFAVMRFLLSRWWGQLFMRLAMGQVVGVGLQVLMDAGAQGLQFALGTRDKWDAQTSEMAAGVGAFSGLLALPLSALGNVVGNAVTKVLVRGLGDEVDKEVLEAAVRNVVEEHAEQFPVGSMAKFADVVSRNIEDYTGMSVRGTWAARFGGGLGESIEEGLTEMFGEAGYGAISGQGAQWNPFSFTAGLSEAIGSGIGNLMGLAVRGELTPAGRAREAADGEKDSGGADTDTDLDAGTTEELKTDSGSQTGEKLGFQEAVPEVDSGVSVPSWTRAGGPGPGSDSVPDSAPGSAPGSVASGIPVTSAIQPAGSGPEKAPLGGGTGGPRGGDGAADREETAGLSPSPGAPLADGPGSGHSVPGTAVTPPSGGVDTPGGEPRGVDAGGVVSGGVGSGVSVTPRGTTSWGEGDVADPDVLRGQARPGTPPPAYSPSQGDGSGSPGSGGAVWTGDSRVGTPPPAYGPVAGADRVGPESSGVDGPGGSVGHSEPGSGSIKQGGPLVAGGGVTSGDSRADSPSRGGQVGADSSGPRGPGGSVEHFPSAPGSDSFNSGGSLASDGVVTPGNVLADLPSGDGHTAPGSFAGEPTVQVPAPLVDGPSAGATDVPGVSSGAVGSGVASSAGDVVPGSGGGVGLAGQGSVWGDGAVPGAESGSGADSVAGNGNSGRAGDGVPELSLSSGSSDVASFGDAVLGAGPVGLPGDAVRVSVPVDVVSGGGFAEFVRVQVGDVDAGPVVLVPGEGSPAGGVVVSPAQASEAARGMGRDVVALMPARGRRGPRWMRFGADGSRPRPVGGPGSVQAPVQVGEGHGSLGALASSSSAVPKGVVESAVGGSTEKGRGAEAVADSTATDTSGDGEGVQGDAEDGADSAGVANWSESDLHGEVARARELGGSRAVASRIVQGTHDVVALARGDVGVSLDDVVALVAARVGEFGRGAAVRFSRELAARLGSRGSGLGVRAGAGEDPLADLPGLEEFANGGQGSHGGVSGGSPDIPMTWGFDPDAPEWTDQLGTWGFDPSPGELAHDLATWGFDPAVVERSVGSGWDVAGTVSTVAEGAAAVGGEQSYSAPGAGGEFSGQGGSRIPVSNEDTDAVISGTVSVSDAGGRKRGLPDDSVDEGAARRTAGPGRPTAERLENAEQLREEARVEARRGRDAGKPYSGEALGKKFGRTGGWGRRRLAEISDEGGVTHAALLEQERREQRREREAARAEAQRAHDAGERSNGSALGRKFGRSAWWGKARLREIRAEDGATGGTVRAQGQEALREEARAEAQRAAESANDPMAWAFDPVAVESVFDPVSAESVFDPLAIESVFDPLAVEGLLAGVAERSRLVAELGGLVDSLRRLLVGAPAGYMPGLGERVEHWSQTLAERGFDGVDVVALRKRVSDAARLVERLRSDGLVDVTADESALAFAELGPVGASVGEALTGDEFAGGEGVLEGDPLMAAEGWSWGPESMVGDMADSGLSGAGPEVVSAAGLAEPYWSGPDGLGDALAASDQVLRAFGERNGEGAVTVLLGQADWVLGPDFQGVDRFRVVMAHRLLSRPGDWDGARVLRDRLGRYLAGELEVEVEVRTRLGGFEGLDSSELVNKVACAEARRALEAGEPYTADTLAQRFRKSERWGSRRLEEISEGLSRVTSLEKEREEARAEARRARDAGEAHTGETLAQSFGRSAAWGWQRLAEIRDEGGVTRATLRDQEQEAVREAARVEARRARDAGEAHTGKTLAQKFRRREVWGRQRLAEIRDEGGVTRAALRGREQEAVREAARVEARRARDAGEPYNGETLAEKFGKSRQWGRERLAEISRDGAPIPDSRTVPLAGDEFVVGPAAMAGEAMVGDVAGVEMSGAGRVAERPVGFSEPGRTGRLVALRDAFEAADQVLRAFGERNGEGAVTVLLGQADWVLGPDFQGVDRFRVVMAHRLLSRPGDWGGARMLRDRLGRYLAGEVKVDLGGELGGVEGRDNAESVNEVARAEARRARDEGEPDNGEALARKFKMGAAWGWERLQEIRLEDASARPELGEQEQEDPAAGLESPVQGGVLRDSPADIRPAEDSGAGGETQGELLEGEALREAALAEVRRARDAGQPYTSRSLGKKFGKGAEWGRLRLREIQAEGGLTGAEMRERESEALREAALAEARRARDAGQPHTGETLGKMFGRSEAWGRMRLLNIRAEGGLTTADVEEQKREAGRREARRARDAGTPYRAAALGKKFGKSREWGRTRLREIENEVAGSSGEVVGFAGGTSANKRVVGGGEECG</sequence>
<evidence type="ECO:0000313" key="4">
    <source>
        <dbReference type="EMBL" id="MBB5159862.1"/>
    </source>
</evidence>
<feature type="region of interest" description="Disordered" evidence="1">
    <location>
        <begin position="351"/>
        <end position="756"/>
    </location>
</feature>
<feature type="compositionally biased region" description="Gly residues" evidence="1">
    <location>
        <begin position="520"/>
        <end position="531"/>
    </location>
</feature>
<keyword evidence="2" id="KW-0472">Membrane</keyword>
<feature type="compositionally biased region" description="Low complexity" evidence="1">
    <location>
        <begin position="946"/>
        <end position="955"/>
    </location>
</feature>
<feature type="compositionally biased region" description="Basic and acidic residues" evidence="1">
    <location>
        <begin position="2316"/>
        <end position="2332"/>
    </location>
</feature>
<keyword evidence="2" id="KW-1133">Transmembrane helix</keyword>
<feature type="compositionally biased region" description="Polar residues" evidence="1">
    <location>
        <begin position="681"/>
        <end position="690"/>
    </location>
</feature>
<feature type="compositionally biased region" description="Basic and acidic residues" evidence="1">
    <location>
        <begin position="1773"/>
        <end position="1796"/>
    </location>
</feature>
<feature type="transmembrane region" description="Helical" evidence="2">
    <location>
        <begin position="103"/>
        <end position="124"/>
    </location>
</feature>
<dbReference type="Proteomes" id="UP000584374">
    <property type="component" value="Unassembled WGS sequence"/>
</dbReference>
<dbReference type="EMBL" id="JACHIW010000003">
    <property type="protein sequence ID" value="MBB5159862.1"/>
    <property type="molecule type" value="Genomic_DNA"/>
</dbReference>
<feature type="region of interest" description="Disordered" evidence="1">
    <location>
        <begin position="1772"/>
        <end position="1802"/>
    </location>
</feature>
<evidence type="ECO:0000256" key="1">
    <source>
        <dbReference type="SAM" id="MobiDB-lite"/>
    </source>
</evidence>
<evidence type="ECO:0000313" key="5">
    <source>
        <dbReference type="Proteomes" id="UP000584374"/>
    </source>
</evidence>
<dbReference type="Pfam" id="PF25547">
    <property type="entry name" value="WXG100_2"/>
    <property type="match status" value="1"/>
</dbReference>
<keyword evidence="5" id="KW-1185">Reference proteome</keyword>
<feature type="compositionally biased region" description="Basic and acidic residues" evidence="1">
    <location>
        <begin position="1265"/>
        <end position="1290"/>
    </location>
</feature>
<feature type="compositionally biased region" description="Low complexity" evidence="1">
    <location>
        <begin position="419"/>
        <end position="438"/>
    </location>
</feature>
<keyword evidence="2" id="KW-0812">Transmembrane</keyword>
<feature type="region of interest" description="Disordered" evidence="1">
    <location>
        <begin position="2150"/>
        <end position="2197"/>
    </location>
</feature>
<gene>
    <name evidence="4" type="ORF">BJ970_007462</name>
</gene>
<dbReference type="RefSeq" id="WP_184732888.1">
    <property type="nucleotide sequence ID" value="NZ_JACHIW010000003.1"/>
</dbReference>
<feature type="domain" description="Outer membrane channel protein CpnT-like N-terminal" evidence="3">
    <location>
        <begin position="23"/>
        <end position="143"/>
    </location>
</feature>
<feature type="compositionally biased region" description="Gly residues" evidence="1">
    <location>
        <begin position="573"/>
        <end position="584"/>
    </location>
</feature>
<feature type="compositionally biased region" description="Low complexity" evidence="1">
    <location>
        <begin position="743"/>
        <end position="756"/>
    </location>
</feature>
<organism evidence="4 5">
    <name type="scientific">Saccharopolyspora phatthalungensis</name>
    <dbReference type="NCBI Taxonomy" id="664693"/>
    <lineage>
        <taxon>Bacteria</taxon>
        <taxon>Bacillati</taxon>
        <taxon>Actinomycetota</taxon>
        <taxon>Actinomycetes</taxon>
        <taxon>Pseudonocardiales</taxon>
        <taxon>Pseudonocardiaceae</taxon>
        <taxon>Saccharopolyspora</taxon>
    </lineage>
</organism>
<name>A0A840QBD8_9PSEU</name>
<feature type="region of interest" description="Disordered" evidence="1">
    <location>
        <begin position="779"/>
        <end position="815"/>
    </location>
</feature>
<feature type="compositionally biased region" description="Gly residues" evidence="1">
    <location>
        <begin position="457"/>
        <end position="469"/>
    </location>
</feature>
<comment type="caution">
    <text evidence="4">The sequence shown here is derived from an EMBL/GenBank/DDBJ whole genome shotgun (WGS) entry which is preliminary data.</text>
</comment>